<reference evidence="3 4" key="1">
    <citation type="submission" date="2023-03" db="EMBL/GenBank/DDBJ databases">
        <title>Genome insight into feeding habits of ladybird beetles.</title>
        <authorList>
            <person name="Li H.-S."/>
            <person name="Huang Y.-H."/>
            <person name="Pang H."/>
        </authorList>
    </citation>
    <scope>NUCLEOTIDE SEQUENCE [LARGE SCALE GENOMIC DNA]</scope>
    <source>
        <strain evidence="3">SYSU_2023b</strain>
        <tissue evidence="3">Whole body</tissue>
    </source>
</reference>
<feature type="compositionally biased region" description="Polar residues" evidence="1">
    <location>
        <begin position="1083"/>
        <end position="1105"/>
    </location>
</feature>
<feature type="compositionally biased region" description="Polar residues" evidence="1">
    <location>
        <begin position="910"/>
        <end position="919"/>
    </location>
</feature>
<feature type="region of interest" description="Disordered" evidence="1">
    <location>
        <begin position="521"/>
        <end position="544"/>
    </location>
</feature>
<feature type="compositionally biased region" description="Polar residues" evidence="1">
    <location>
        <begin position="1056"/>
        <end position="1075"/>
    </location>
</feature>
<feature type="compositionally biased region" description="Polar residues" evidence="1">
    <location>
        <begin position="939"/>
        <end position="948"/>
    </location>
</feature>
<feature type="compositionally biased region" description="Low complexity" evidence="1">
    <location>
        <begin position="900"/>
        <end position="909"/>
    </location>
</feature>
<dbReference type="Proteomes" id="UP001431783">
    <property type="component" value="Unassembled WGS sequence"/>
</dbReference>
<dbReference type="EMBL" id="JARQZJ010000121">
    <property type="protein sequence ID" value="KAK9888834.1"/>
    <property type="molecule type" value="Genomic_DNA"/>
</dbReference>
<feature type="compositionally biased region" description="Low complexity" evidence="1">
    <location>
        <begin position="197"/>
        <end position="208"/>
    </location>
</feature>
<evidence type="ECO:0000256" key="1">
    <source>
        <dbReference type="SAM" id="MobiDB-lite"/>
    </source>
</evidence>
<proteinExistence type="predicted"/>
<feature type="region of interest" description="Disordered" evidence="1">
    <location>
        <begin position="131"/>
        <end position="208"/>
    </location>
</feature>
<evidence type="ECO:0000313" key="3">
    <source>
        <dbReference type="EMBL" id="KAK9888834.1"/>
    </source>
</evidence>
<feature type="compositionally biased region" description="Polar residues" evidence="1">
    <location>
        <begin position="175"/>
        <end position="196"/>
    </location>
</feature>
<comment type="caution">
    <text evidence="3">The sequence shown here is derived from an EMBL/GenBank/DDBJ whole genome shotgun (WGS) entry which is preliminary data.</text>
</comment>
<evidence type="ECO:0000313" key="4">
    <source>
        <dbReference type="Proteomes" id="UP001431783"/>
    </source>
</evidence>
<feature type="region of interest" description="Disordered" evidence="1">
    <location>
        <begin position="389"/>
        <end position="410"/>
    </location>
</feature>
<feature type="compositionally biased region" description="Low complexity" evidence="1">
    <location>
        <begin position="1002"/>
        <end position="1018"/>
    </location>
</feature>
<organism evidence="3 4">
    <name type="scientific">Henosepilachna vigintioctopunctata</name>
    <dbReference type="NCBI Taxonomy" id="420089"/>
    <lineage>
        <taxon>Eukaryota</taxon>
        <taxon>Metazoa</taxon>
        <taxon>Ecdysozoa</taxon>
        <taxon>Arthropoda</taxon>
        <taxon>Hexapoda</taxon>
        <taxon>Insecta</taxon>
        <taxon>Pterygota</taxon>
        <taxon>Neoptera</taxon>
        <taxon>Endopterygota</taxon>
        <taxon>Coleoptera</taxon>
        <taxon>Polyphaga</taxon>
        <taxon>Cucujiformia</taxon>
        <taxon>Coccinelloidea</taxon>
        <taxon>Coccinellidae</taxon>
        <taxon>Epilachninae</taxon>
        <taxon>Epilachnini</taxon>
        <taxon>Henosepilachna</taxon>
    </lineage>
</organism>
<evidence type="ECO:0000256" key="2">
    <source>
        <dbReference type="SAM" id="SignalP"/>
    </source>
</evidence>
<feature type="compositionally biased region" description="Low complexity" evidence="1">
    <location>
        <begin position="140"/>
        <end position="170"/>
    </location>
</feature>
<feature type="compositionally biased region" description="Polar residues" evidence="1">
    <location>
        <begin position="1024"/>
        <end position="1037"/>
    </location>
</feature>
<protein>
    <submittedName>
        <fullName evidence="3">Uncharacterized protein</fullName>
    </submittedName>
</protein>
<feature type="compositionally biased region" description="Polar residues" evidence="1">
    <location>
        <begin position="978"/>
        <end position="991"/>
    </location>
</feature>
<accession>A0AAW1V6W2</accession>
<feature type="compositionally biased region" description="Polar residues" evidence="1">
    <location>
        <begin position="637"/>
        <end position="646"/>
    </location>
</feature>
<feature type="compositionally biased region" description="Polar residues" evidence="1">
    <location>
        <begin position="617"/>
        <end position="629"/>
    </location>
</feature>
<feature type="region of interest" description="Disordered" evidence="1">
    <location>
        <begin position="900"/>
        <end position="1158"/>
    </location>
</feature>
<feature type="compositionally biased region" description="Polar residues" evidence="1">
    <location>
        <begin position="1137"/>
        <end position="1157"/>
    </location>
</feature>
<keyword evidence="4" id="KW-1185">Reference proteome</keyword>
<dbReference type="AlphaFoldDB" id="A0AAW1V6W2"/>
<feature type="signal peptide" evidence="2">
    <location>
        <begin position="1"/>
        <end position="25"/>
    </location>
</feature>
<feature type="compositionally biased region" description="Low complexity" evidence="1">
    <location>
        <begin position="1117"/>
        <end position="1136"/>
    </location>
</feature>
<gene>
    <name evidence="3" type="ORF">WA026_001060</name>
</gene>
<keyword evidence="2" id="KW-0732">Signal</keyword>
<sequence length="1211" mass="129806">MNFSRSVAFLSTSLLILVYLSAVQSAPACGENWWNKIKPSEKSCMLGHLIEVLSHLLSNNQQVCQCQCNKSPASDQLVGPTKLPEITTPKKISITEEPDFCDDDALSLGIKKSTPNLPPILSTILDELKKSQATEEHETTGTSSTTEIGSSYPTSALTTTVSSTLYTSPSRPEETSTNPSDITVSTEEVTTRGSIPSSVSTSITSTSTEKYEKTTIGKIPSEDITIYPEKTTIEENEATTLRIIPSSIPTTSTEFSISTDNDEKTTIDITHSEGTTIHPEEATTKENEATTLGLIPSSISTTTTNEGASTEKNEKTTIGITPSVGYTVNPQEITTEENGGITLGIVTEENEKTTIPGESNTIYPQEITTKEVEATTLGVVPSDTTTISLGTSCDNEESGTTTQGSGTAIGESKPTTIVTILNDETTTLPPIITSTDEIPVTSETVTSETTPAVITTERSHEITPEEASTVTSITWHDKPVETTTKTTPEEIHTISIEISTSTRKSDTTTPSEIYSVPPKISTTTEEVTKNDEPTPTPENTETTEEYVSITVENTPSEISETTPDIVTSTPKEVKPILWGTPETSTNREIIITTENCETETLGMTPIEITTLPPEITGVSTESEPITSENTGRDETTPTKSITSTEDIGKTTLSVEPSEQTTPSVVTSTALHETTSLGIIPSDATTQDIFSTTGTNEVTTLGPTISDRVTVSENVEISTLPCTDATEDAQEESTPYFTTLPPEIIYLSDATEDTLSTLREEHSTEPATITITKNNDLTTSGATEISDATTSPSNGLETIPTTEKEIIPSTQLNQDTTVVSECNDKISTDSPEIVITKKDNEAFIVGTPGEITGIPVEITITERNGKTSTHKIITNPTEWEQTTYDPTEDDALSLFFKTSSISPIDSSSTTEGNPPHNTEVTIDDAETLGNTPAEVYTTPIDRTTTQAPDSRSEHSPIIFPTDTTEEEDKSTTLEPLEATSASTPSENTQSSSDKTERPEGSDTTPNSSTPEIITISSEIDVGTLKSESLGSTTESAGITTVPPETNGIPTERDSTTFKDQTWETIPTESLVTTEPSNGIKEPGTSVTSSSPDDGITAISNEPTTTEKNPEQYPENSPEGTTTTSSGVSSSSHVSETTDITTAVESSSPTTMYPSTNSCADEDCNNTTCEEKPRVLLVPVVEYKGPCLTEKEFRNYLYRLFDSSKMKVKCVPL</sequence>
<name>A0AAW1V6W2_9CUCU</name>
<feature type="chain" id="PRO_5043710600" evidence="2">
    <location>
        <begin position="26"/>
        <end position="1211"/>
    </location>
</feature>
<feature type="compositionally biased region" description="Low complexity" evidence="1">
    <location>
        <begin position="399"/>
        <end position="410"/>
    </location>
</feature>
<feature type="region of interest" description="Disordered" evidence="1">
    <location>
        <begin position="616"/>
        <end position="646"/>
    </location>
</feature>